<accession>A0A7C9ET68</accession>
<reference evidence="1" key="2">
    <citation type="submission" date="2020-07" db="EMBL/GenBank/DDBJ databases">
        <authorList>
            <person name="Vera ALvarez R."/>
            <person name="Arias-Moreno D.M."/>
            <person name="Jimenez-Jacinto V."/>
            <person name="Jimenez-Bremont J.F."/>
            <person name="Swaminathan K."/>
            <person name="Moose S.P."/>
            <person name="Guerrero-Gonzalez M.L."/>
            <person name="Marino-Ramirez L."/>
            <person name="Landsman D."/>
            <person name="Rodriguez-Kessler M."/>
            <person name="Delgado-Sanchez P."/>
        </authorList>
    </citation>
    <scope>NUCLEOTIDE SEQUENCE</scope>
    <source>
        <tissue evidence="1">Cladode</tissue>
    </source>
</reference>
<proteinExistence type="predicted"/>
<dbReference type="AlphaFoldDB" id="A0A7C9ET68"/>
<dbReference type="EMBL" id="GISG01268919">
    <property type="protein sequence ID" value="MBA4675820.1"/>
    <property type="molecule type" value="Transcribed_RNA"/>
</dbReference>
<dbReference type="SUPFAM" id="SSF53098">
    <property type="entry name" value="Ribonuclease H-like"/>
    <property type="match status" value="1"/>
</dbReference>
<reference evidence="1" key="1">
    <citation type="journal article" date="2013" name="J. Plant Res.">
        <title>Effect of fungi and light on seed germination of three Opuntia species from semiarid lands of central Mexico.</title>
        <authorList>
            <person name="Delgado-Sanchez P."/>
            <person name="Jimenez-Bremont J.F."/>
            <person name="Guerrero-Gonzalez Mde L."/>
            <person name="Flores J."/>
        </authorList>
    </citation>
    <scope>NUCLEOTIDE SEQUENCE</scope>
    <source>
        <tissue evidence="1">Cladode</tissue>
    </source>
</reference>
<dbReference type="PANTHER" id="PTHR32166">
    <property type="entry name" value="OSJNBA0013A04.12 PROTEIN"/>
    <property type="match status" value="1"/>
</dbReference>
<dbReference type="EMBL" id="GISG01268921">
    <property type="protein sequence ID" value="MBA4675822.1"/>
    <property type="molecule type" value="Transcribed_RNA"/>
</dbReference>
<sequence length="420" mass="49533">MRFKKALESLKREVGQYIDEVKKSWRNTGLTLKIHFRERTYNECPEKSDVLGYTVYCPKGLIFLDKEVSDEIKKAMEKEVTQILYDLDHENEHQQALFSYVGNMVVTEFSKSISICARSEILKLLDRVGKECKWLSNILIDAKKMYEALRTAKTALAASKFEHPLSELQAIMQHKEELESESAFHNRSETFWRRFWKDGEEALHAVWPLIQILSIFDCFVPTIGYFYEAFEMAGKRIKHHHAANPQKFKELWEQFELLKPCLIWPIHVTSAYLNPSYILNERSSEDEINENEVREYMKEFLIESNEEETLENELAKYKMEDSPLFTQEAISALKTHHPVRWWEKFGEPTPLLSRCAIRLLSQPSNCLSHFCRKLKFEALKSERLDLLRLNVRMMDEFKELEEKNMIFTPIDLSKIDAPLN</sequence>
<evidence type="ECO:0008006" key="2">
    <source>
        <dbReference type="Google" id="ProtNLM"/>
    </source>
</evidence>
<protein>
    <recommendedName>
        <fullName evidence="2">HAT C-terminal dimerisation domain-containing protein</fullName>
    </recommendedName>
</protein>
<dbReference type="InterPro" id="IPR012337">
    <property type="entry name" value="RNaseH-like_sf"/>
</dbReference>
<name>A0A7C9ET68_OPUST</name>
<dbReference type="PANTHER" id="PTHR32166:SF123">
    <property type="entry name" value="BED-TYPE DOMAIN-CONTAINING PROTEIN"/>
    <property type="match status" value="1"/>
</dbReference>
<organism evidence="1">
    <name type="scientific">Opuntia streptacantha</name>
    <name type="common">Prickly pear cactus</name>
    <name type="synonym">Opuntia cardona</name>
    <dbReference type="NCBI Taxonomy" id="393608"/>
    <lineage>
        <taxon>Eukaryota</taxon>
        <taxon>Viridiplantae</taxon>
        <taxon>Streptophyta</taxon>
        <taxon>Embryophyta</taxon>
        <taxon>Tracheophyta</taxon>
        <taxon>Spermatophyta</taxon>
        <taxon>Magnoliopsida</taxon>
        <taxon>eudicotyledons</taxon>
        <taxon>Gunneridae</taxon>
        <taxon>Pentapetalae</taxon>
        <taxon>Caryophyllales</taxon>
        <taxon>Cactineae</taxon>
        <taxon>Cactaceae</taxon>
        <taxon>Opuntioideae</taxon>
        <taxon>Opuntia</taxon>
    </lineage>
</organism>
<evidence type="ECO:0000313" key="1">
    <source>
        <dbReference type="EMBL" id="MBA4675820.1"/>
    </source>
</evidence>